<proteinExistence type="predicted"/>
<evidence type="ECO:0000313" key="2">
    <source>
        <dbReference type="Proteomes" id="UP001420932"/>
    </source>
</evidence>
<dbReference type="Proteomes" id="UP001420932">
    <property type="component" value="Unassembled WGS sequence"/>
</dbReference>
<dbReference type="EMBL" id="JBBNAF010000008">
    <property type="protein sequence ID" value="KAK9122129.1"/>
    <property type="molecule type" value="Genomic_DNA"/>
</dbReference>
<name>A0AAP0IUR8_9MAGN</name>
<organism evidence="1 2">
    <name type="scientific">Stephania yunnanensis</name>
    <dbReference type="NCBI Taxonomy" id="152371"/>
    <lineage>
        <taxon>Eukaryota</taxon>
        <taxon>Viridiplantae</taxon>
        <taxon>Streptophyta</taxon>
        <taxon>Embryophyta</taxon>
        <taxon>Tracheophyta</taxon>
        <taxon>Spermatophyta</taxon>
        <taxon>Magnoliopsida</taxon>
        <taxon>Ranunculales</taxon>
        <taxon>Menispermaceae</taxon>
        <taxon>Menispermoideae</taxon>
        <taxon>Cissampelideae</taxon>
        <taxon>Stephania</taxon>
    </lineage>
</organism>
<comment type="caution">
    <text evidence="1">The sequence shown here is derived from an EMBL/GenBank/DDBJ whole genome shotgun (WGS) entry which is preliminary data.</text>
</comment>
<evidence type="ECO:0000313" key="1">
    <source>
        <dbReference type="EMBL" id="KAK9122129.1"/>
    </source>
</evidence>
<accession>A0AAP0IUR8</accession>
<protein>
    <submittedName>
        <fullName evidence="1">Uncharacterized protein</fullName>
    </submittedName>
</protein>
<reference evidence="1 2" key="1">
    <citation type="submission" date="2024-01" db="EMBL/GenBank/DDBJ databases">
        <title>Genome assemblies of Stephania.</title>
        <authorList>
            <person name="Yang L."/>
        </authorList>
    </citation>
    <scope>NUCLEOTIDE SEQUENCE [LARGE SCALE GENOMIC DNA]</scope>
    <source>
        <strain evidence="1">YNDBR</strain>
        <tissue evidence="1">Leaf</tissue>
    </source>
</reference>
<gene>
    <name evidence="1" type="ORF">Syun_019746</name>
</gene>
<dbReference type="AlphaFoldDB" id="A0AAP0IUR8"/>
<keyword evidence="2" id="KW-1185">Reference proteome</keyword>
<sequence length="55" mass="6212">MLLGGVMHITTSFIRQNVECFARQSQVGSCDYVYNCKVSVLVMHLHMAFVSLLYA</sequence>